<evidence type="ECO:0000256" key="1">
    <source>
        <dbReference type="SAM" id="MobiDB-lite"/>
    </source>
</evidence>
<dbReference type="PANTHER" id="PTHR43546">
    <property type="entry name" value="UPF0173 METAL-DEPENDENT HYDROLASE MJ1163-RELATED"/>
    <property type="match status" value="1"/>
</dbReference>
<reference evidence="2 3" key="1">
    <citation type="submission" date="2019-06" db="EMBL/GenBank/DDBJ databases">
        <title>Draft genome sequence of Miniimonas arenae KCTC 19750T isolated from sea sand.</title>
        <authorList>
            <person name="Park S.-J."/>
        </authorList>
    </citation>
    <scope>NUCLEOTIDE SEQUENCE [LARGE SCALE GENOMIC DNA]</scope>
    <source>
        <strain evidence="2 3">KCTC 19750</strain>
    </source>
</reference>
<dbReference type="PANTHER" id="PTHR43546:SF3">
    <property type="entry name" value="UPF0173 METAL-DEPENDENT HYDROLASE MJ1163"/>
    <property type="match status" value="1"/>
</dbReference>
<dbReference type="InterPro" id="IPR050114">
    <property type="entry name" value="UPF0173_UPF0282_UlaG_hydrolase"/>
</dbReference>
<sequence>MRLTKLEHSALLLEKDGAVLVIDPGVLTTELPEVDGLVGVVLTHQHPDHWTPDHLAHLVGEAHDAVVLGPQGVVDAAREAGHEVTAVSAGDEVAVGPFTLRFTGGTHAPLHSSIPAVDNVGVVVDGVLYHPGDSFALPAGARDDAADADAGTGSGTDAGTHAGTGTGTGGIEVLAVPVGAPWLTIGDAMDFVEQIGAPRVLGIHDLSLSDFGRTVHVRNLRAATERAGGEYLDLAAGESLEL</sequence>
<protein>
    <submittedName>
        <fullName evidence="2">MBL fold metallo-hydrolase</fullName>
    </submittedName>
</protein>
<dbReference type="EMBL" id="VENP01000029">
    <property type="protein sequence ID" value="TNU73945.1"/>
    <property type="molecule type" value="Genomic_DNA"/>
</dbReference>
<name>A0A5C5BCJ3_9MICO</name>
<dbReference type="AlphaFoldDB" id="A0A5C5BCJ3"/>
<evidence type="ECO:0000313" key="2">
    <source>
        <dbReference type="EMBL" id="TNU73945.1"/>
    </source>
</evidence>
<keyword evidence="3" id="KW-1185">Reference proteome</keyword>
<accession>A0A5C5BCJ3</accession>
<dbReference type="InterPro" id="IPR036866">
    <property type="entry name" value="RibonucZ/Hydroxyglut_hydro"/>
</dbReference>
<gene>
    <name evidence="2" type="ORF">FH969_08830</name>
</gene>
<dbReference type="Pfam" id="PF13483">
    <property type="entry name" value="Lactamase_B_3"/>
    <property type="match status" value="1"/>
</dbReference>
<feature type="compositionally biased region" description="Gly residues" evidence="1">
    <location>
        <begin position="152"/>
        <end position="164"/>
    </location>
</feature>
<dbReference type="SUPFAM" id="SSF56281">
    <property type="entry name" value="Metallo-hydrolase/oxidoreductase"/>
    <property type="match status" value="1"/>
</dbReference>
<keyword evidence="2" id="KW-0378">Hydrolase</keyword>
<organism evidence="2 3">
    <name type="scientific">Miniimonas arenae</name>
    <dbReference type="NCBI Taxonomy" id="676201"/>
    <lineage>
        <taxon>Bacteria</taxon>
        <taxon>Bacillati</taxon>
        <taxon>Actinomycetota</taxon>
        <taxon>Actinomycetes</taxon>
        <taxon>Micrococcales</taxon>
        <taxon>Beutenbergiaceae</taxon>
        <taxon>Miniimonas</taxon>
    </lineage>
</organism>
<evidence type="ECO:0000313" key="3">
    <source>
        <dbReference type="Proteomes" id="UP000313849"/>
    </source>
</evidence>
<dbReference type="RefSeq" id="WP_139987011.1">
    <property type="nucleotide sequence ID" value="NZ_VENP01000029.1"/>
</dbReference>
<dbReference type="OrthoDB" id="3190691at2"/>
<dbReference type="Gene3D" id="3.60.15.10">
    <property type="entry name" value="Ribonuclease Z/Hydroxyacylglutathione hydrolase-like"/>
    <property type="match status" value="1"/>
</dbReference>
<comment type="caution">
    <text evidence="2">The sequence shown here is derived from an EMBL/GenBank/DDBJ whole genome shotgun (WGS) entry which is preliminary data.</text>
</comment>
<dbReference type="Proteomes" id="UP000313849">
    <property type="component" value="Unassembled WGS sequence"/>
</dbReference>
<feature type="region of interest" description="Disordered" evidence="1">
    <location>
        <begin position="143"/>
        <end position="164"/>
    </location>
</feature>
<proteinExistence type="predicted"/>
<dbReference type="GO" id="GO:0016787">
    <property type="term" value="F:hydrolase activity"/>
    <property type="evidence" value="ECO:0007669"/>
    <property type="project" value="UniProtKB-KW"/>
</dbReference>